<accession>A0A2S7TXV3</accession>
<evidence type="ECO:0000313" key="1">
    <source>
        <dbReference type="EMBL" id="PQJ27150.1"/>
    </source>
</evidence>
<gene>
    <name evidence="1" type="ORF">BSZ32_00635</name>
</gene>
<reference evidence="1 2" key="1">
    <citation type="submission" date="2016-12" db="EMBL/GenBank/DDBJ databases">
        <title>Study of bacterial adaptation to deep sea.</title>
        <authorList>
            <person name="Song J."/>
            <person name="Yoshizawa S."/>
            <person name="Kogure K."/>
        </authorList>
    </citation>
    <scope>NUCLEOTIDE SEQUENCE [LARGE SCALE GENOMIC DNA]</scope>
    <source>
        <strain evidence="1 2">SAORIC-165</strain>
    </source>
</reference>
<organism evidence="1 2">
    <name type="scientific">Rubritalea profundi</name>
    <dbReference type="NCBI Taxonomy" id="1658618"/>
    <lineage>
        <taxon>Bacteria</taxon>
        <taxon>Pseudomonadati</taxon>
        <taxon>Verrucomicrobiota</taxon>
        <taxon>Verrucomicrobiia</taxon>
        <taxon>Verrucomicrobiales</taxon>
        <taxon>Rubritaleaceae</taxon>
        <taxon>Rubritalea</taxon>
    </lineage>
</organism>
<comment type="caution">
    <text evidence="1">The sequence shown here is derived from an EMBL/GenBank/DDBJ whole genome shotgun (WGS) entry which is preliminary data.</text>
</comment>
<dbReference type="Proteomes" id="UP000239907">
    <property type="component" value="Unassembled WGS sequence"/>
</dbReference>
<sequence length="121" mass="13330">MARRANKKTIVLTVMLAVSLVFCGAFSVKSEYRGLQAKFAQDQIKTFYLIRESALGSTAEESAKIKNHYPSGTKQSTGSPLGAAVELVRSEVMRDVITHLQTTSGQTLGDDPEVWIRFYAD</sequence>
<protein>
    <submittedName>
        <fullName evidence="1">Uncharacterized protein</fullName>
    </submittedName>
</protein>
<name>A0A2S7TXV3_9BACT</name>
<evidence type="ECO:0000313" key="2">
    <source>
        <dbReference type="Proteomes" id="UP000239907"/>
    </source>
</evidence>
<proteinExistence type="predicted"/>
<keyword evidence="2" id="KW-1185">Reference proteome</keyword>
<dbReference type="EMBL" id="MQWA01000001">
    <property type="protein sequence ID" value="PQJ27150.1"/>
    <property type="molecule type" value="Genomic_DNA"/>
</dbReference>
<dbReference type="AlphaFoldDB" id="A0A2S7TXV3"/>